<keyword evidence="3" id="KW-1185">Reference proteome</keyword>
<comment type="caution">
    <text evidence="2">The sequence shown here is derived from an EMBL/GenBank/DDBJ whole genome shotgun (WGS) entry which is preliminary data.</text>
</comment>
<dbReference type="Proteomes" id="UP000299084">
    <property type="component" value="Unassembled WGS sequence"/>
</dbReference>
<evidence type="ECO:0000313" key="3">
    <source>
        <dbReference type="Proteomes" id="UP000299084"/>
    </source>
</evidence>
<sequence length="214" mass="23272">MVEQEFRDVKEDVSWEEAEVSQSTTEDPHPKGPWSSRILSKERISKVRRRYHCRSSDGCEELERLRRRCGARRGAAEVTRPPATRSDGFEVLGAAELEAVREARDRGLEAALRGFAPPGRTGQRRLDLAVAGVLAERTRFPGSVTRAEVEASLGSWAGDGTDRGAALGRSPSCARVAAGGHRGWLPPSHGVLLQALDEMRADAEAVLAPQVPAQ</sequence>
<feature type="region of interest" description="Disordered" evidence="1">
    <location>
        <begin position="1"/>
        <end position="36"/>
    </location>
</feature>
<feature type="compositionally biased region" description="Basic and acidic residues" evidence="1">
    <location>
        <begin position="1"/>
        <end position="13"/>
    </location>
</feature>
<name>A0A5N4DTE4_CAMDR</name>
<reference evidence="2 3" key="1">
    <citation type="journal article" date="2019" name="Mol. Ecol. Resour.">
        <title>Improving Illumina assemblies with Hi-C and long reads: an example with the North African dromedary.</title>
        <authorList>
            <person name="Elbers J.P."/>
            <person name="Rogers M.F."/>
            <person name="Perelman P.L."/>
            <person name="Proskuryakova A.A."/>
            <person name="Serdyukova N.A."/>
            <person name="Johnson W.E."/>
            <person name="Horin P."/>
            <person name="Corander J."/>
            <person name="Murphy D."/>
            <person name="Burger P.A."/>
        </authorList>
    </citation>
    <scope>NUCLEOTIDE SEQUENCE [LARGE SCALE GENOMIC DNA]</scope>
    <source>
        <strain evidence="2">Drom800</strain>
        <tissue evidence="2">Blood</tissue>
    </source>
</reference>
<proteinExistence type="predicted"/>
<dbReference type="InterPro" id="IPR040070">
    <property type="entry name" value="IRGQ"/>
</dbReference>
<evidence type="ECO:0000313" key="2">
    <source>
        <dbReference type="EMBL" id="KAB1274369.1"/>
    </source>
</evidence>
<gene>
    <name evidence="2" type="ORF">Cadr_000011811</name>
</gene>
<dbReference type="PANTHER" id="PTHR19364:SF2">
    <property type="entry name" value="IMMUNITY-RELATED GTPASE FAMILY Q PROTEIN"/>
    <property type="match status" value="1"/>
</dbReference>
<evidence type="ECO:0000256" key="1">
    <source>
        <dbReference type="SAM" id="MobiDB-lite"/>
    </source>
</evidence>
<accession>A0A5N4DTE4</accession>
<dbReference type="PANTHER" id="PTHR19364">
    <property type="entry name" value="IMMUNITY-RELATED GTPASE FAMILY Q PROTEIN"/>
    <property type="match status" value="1"/>
</dbReference>
<dbReference type="EMBL" id="JWIN03000009">
    <property type="protein sequence ID" value="KAB1274369.1"/>
    <property type="molecule type" value="Genomic_DNA"/>
</dbReference>
<dbReference type="AlphaFoldDB" id="A0A5N4DTE4"/>
<protein>
    <submittedName>
        <fullName evidence="2">Immunity-related GTPase family Q protein</fullName>
    </submittedName>
</protein>
<organism evidence="2 3">
    <name type="scientific">Camelus dromedarius</name>
    <name type="common">Dromedary</name>
    <name type="synonym">Arabian camel</name>
    <dbReference type="NCBI Taxonomy" id="9838"/>
    <lineage>
        <taxon>Eukaryota</taxon>
        <taxon>Metazoa</taxon>
        <taxon>Chordata</taxon>
        <taxon>Craniata</taxon>
        <taxon>Vertebrata</taxon>
        <taxon>Euteleostomi</taxon>
        <taxon>Mammalia</taxon>
        <taxon>Eutheria</taxon>
        <taxon>Laurasiatheria</taxon>
        <taxon>Artiodactyla</taxon>
        <taxon>Tylopoda</taxon>
        <taxon>Camelidae</taxon>
        <taxon>Camelus</taxon>
    </lineage>
</organism>